<dbReference type="SMART" id="SM00175">
    <property type="entry name" value="RAB"/>
    <property type="match status" value="1"/>
</dbReference>
<name>A0AAV1ZPB1_9ARAC</name>
<evidence type="ECO:0000256" key="4">
    <source>
        <dbReference type="ARBA" id="ARBA00041166"/>
    </source>
</evidence>
<comment type="similarity">
    <text evidence="1">Belongs to the small GTPase superfamily. Rab family.</text>
</comment>
<reference evidence="6 7" key="1">
    <citation type="submission" date="2024-04" db="EMBL/GenBank/DDBJ databases">
        <authorList>
            <person name="Rising A."/>
            <person name="Reimegard J."/>
            <person name="Sonavane S."/>
            <person name="Akerstrom W."/>
            <person name="Nylinder S."/>
            <person name="Hedman E."/>
            <person name="Kallberg Y."/>
        </authorList>
    </citation>
    <scope>NUCLEOTIDE SEQUENCE [LARGE SCALE GENOMIC DNA]</scope>
</reference>
<evidence type="ECO:0000313" key="6">
    <source>
        <dbReference type="EMBL" id="CAL1273495.1"/>
    </source>
</evidence>
<gene>
    <name evidence="6" type="ORF">LARSCL_LOCUS6922</name>
</gene>
<dbReference type="InterPro" id="IPR001806">
    <property type="entry name" value="Small_GTPase"/>
</dbReference>
<keyword evidence="2" id="KW-0547">Nucleotide-binding</keyword>
<sequence>MADCYSPTEHAFYEEFQGVGKSSLVQLIAHSEAINNPSWTIGCAVEVKLHEYKEGTPFQKTYFIEMWDVGGSNSHRNTRHIFYNSFHGVILVHDLTNRKSKQNLRKWLAEVLSKDNPGKKNNGWYNYDSEQFIDNPIPILVIGTKQDLAMEVYPPGRTKRTASIAEECGADEIYVDCRQIRSFAPGSSNAVKLSRYFDKVIEKKYQGQGGGFVSSAVDRRRLASYSNKQSHVD</sequence>
<dbReference type="InterPro" id="IPR027417">
    <property type="entry name" value="P-loop_NTPase"/>
</dbReference>
<dbReference type="GO" id="GO:0003924">
    <property type="term" value="F:GTPase activity"/>
    <property type="evidence" value="ECO:0007669"/>
    <property type="project" value="InterPro"/>
</dbReference>
<dbReference type="EMBL" id="CAXIEN010000067">
    <property type="protein sequence ID" value="CAL1273495.1"/>
    <property type="molecule type" value="Genomic_DNA"/>
</dbReference>
<dbReference type="FunFam" id="3.40.50.300:FF:000525">
    <property type="entry name" value="rab-like protein 3 isoform X1"/>
    <property type="match status" value="1"/>
</dbReference>
<comment type="caution">
    <text evidence="6">The sequence shown here is derived from an EMBL/GenBank/DDBJ whole genome shotgun (WGS) entry which is preliminary data.</text>
</comment>
<evidence type="ECO:0000313" key="7">
    <source>
        <dbReference type="Proteomes" id="UP001497382"/>
    </source>
</evidence>
<evidence type="ECO:0000256" key="3">
    <source>
        <dbReference type="ARBA" id="ARBA00023134"/>
    </source>
</evidence>
<evidence type="ECO:0000256" key="2">
    <source>
        <dbReference type="ARBA" id="ARBA00022741"/>
    </source>
</evidence>
<dbReference type="Pfam" id="PF00071">
    <property type="entry name" value="Ras"/>
    <property type="match status" value="1"/>
</dbReference>
<dbReference type="SUPFAM" id="SSF52540">
    <property type="entry name" value="P-loop containing nucleoside triphosphate hydrolases"/>
    <property type="match status" value="1"/>
</dbReference>
<accession>A0AAV1ZPB1</accession>
<evidence type="ECO:0000256" key="5">
    <source>
        <dbReference type="ARBA" id="ARBA00045267"/>
    </source>
</evidence>
<keyword evidence="3" id="KW-0342">GTP-binding</keyword>
<dbReference type="AlphaFoldDB" id="A0AAV1ZPB1"/>
<dbReference type="PANTHER" id="PTHR24073">
    <property type="entry name" value="DRAB5-RELATED"/>
    <property type="match status" value="1"/>
</dbReference>
<evidence type="ECO:0000256" key="1">
    <source>
        <dbReference type="ARBA" id="ARBA00006270"/>
    </source>
</evidence>
<proteinExistence type="inferred from homology"/>
<dbReference type="GO" id="GO:0005525">
    <property type="term" value="F:GTP binding"/>
    <property type="evidence" value="ECO:0007669"/>
    <property type="project" value="UniProtKB-KW"/>
</dbReference>
<dbReference type="Gene3D" id="3.40.50.300">
    <property type="entry name" value="P-loop containing nucleotide triphosphate hydrolases"/>
    <property type="match status" value="1"/>
</dbReference>
<dbReference type="Proteomes" id="UP001497382">
    <property type="component" value="Unassembled WGS sequence"/>
</dbReference>
<protein>
    <recommendedName>
        <fullName evidence="4">Rab-like protein 3</fullName>
    </recommendedName>
</protein>
<dbReference type="PROSITE" id="PS51419">
    <property type="entry name" value="RAB"/>
    <property type="match status" value="1"/>
</dbReference>
<organism evidence="6 7">
    <name type="scientific">Larinioides sclopetarius</name>
    <dbReference type="NCBI Taxonomy" id="280406"/>
    <lineage>
        <taxon>Eukaryota</taxon>
        <taxon>Metazoa</taxon>
        <taxon>Ecdysozoa</taxon>
        <taxon>Arthropoda</taxon>
        <taxon>Chelicerata</taxon>
        <taxon>Arachnida</taxon>
        <taxon>Araneae</taxon>
        <taxon>Araneomorphae</taxon>
        <taxon>Entelegynae</taxon>
        <taxon>Araneoidea</taxon>
        <taxon>Araneidae</taxon>
        <taxon>Larinioides</taxon>
    </lineage>
</organism>
<comment type="function">
    <text evidence="5">Required for KRAS signaling regulation and modulation of cell proliferation. Regulator of KRAS prenylation, and probably prenylation of other small GTPases. Required for lymphocyte development and function. Not required for myeloid cell development.</text>
</comment>
<keyword evidence="7" id="KW-1185">Reference proteome</keyword>